<feature type="region of interest" description="Disordered" evidence="1">
    <location>
        <begin position="31"/>
        <end position="83"/>
    </location>
</feature>
<dbReference type="EMBL" id="AP022569">
    <property type="protein sequence ID" value="BBX44703.1"/>
    <property type="molecule type" value="Genomic_DNA"/>
</dbReference>
<proteinExistence type="predicted"/>
<dbReference type="KEGG" id="mcoo:MCOO_07180"/>
<reference evidence="3 4" key="1">
    <citation type="journal article" date="2019" name="Emerg. Microbes Infect.">
        <title>Comprehensive subspecies identification of 175 nontuberculous mycobacteria species based on 7547 genomic profiles.</title>
        <authorList>
            <person name="Matsumoto Y."/>
            <person name="Kinjo T."/>
            <person name="Motooka D."/>
            <person name="Nabeya D."/>
            <person name="Jung N."/>
            <person name="Uechi K."/>
            <person name="Horii T."/>
            <person name="Iida T."/>
            <person name="Fujita J."/>
            <person name="Nakamura S."/>
        </authorList>
    </citation>
    <scope>NUCLEOTIDE SEQUENCE [LARGE SCALE GENOMIC DNA]</scope>
    <source>
        <strain evidence="3 4">JCM 12404</strain>
    </source>
</reference>
<dbReference type="Proteomes" id="UP000465866">
    <property type="component" value="Chromosome"/>
</dbReference>
<evidence type="ECO:0000256" key="1">
    <source>
        <dbReference type="SAM" id="MobiDB-lite"/>
    </source>
</evidence>
<dbReference type="AlphaFoldDB" id="A0A7I7KRY3"/>
<sequence length="258" mass="26856">MQKLPNANGLFGPILVWEHLWMTSDDDPEARIRELEQPLADTARASEAVGNQPPSKWAAPSGPVAPPPPPPYSGGGPALAPPPPPLPYTGSMFGQAPQPSSNNRVWWIVAAVFVIGMIALPVAILFFTAHQVSHSGLTTLFPTPSFVPDRPSPSIAVTPTAPAAAPSVPPSGETLSISGINENRTIACNQNTVSISGVGNTVVITGHCTSLSVSGVQNKITVEAVDSIEASGFSNQITYRKGSPHIEQSGEGNVVHQG</sequence>
<name>A0A7I7KRY3_9MYCO</name>
<dbReference type="Pfam" id="PF11259">
    <property type="entry name" value="DUF3060"/>
    <property type="match status" value="1"/>
</dbReference>
<gene>
    <name evidence="3" type="ORF">MCOO_07180</name>
</gene>
<evidence type="ECO:0000313" key="3">
    <source>
        <dbReference type="EMBL" id="BBX44703.1"/>
    </source>
</evidence>
<keyword evidence="2" id="KW-0812">Transmembrane</keyword>
<keyword evidence="2" id="KW-1133">Transmembrane helix</keyword>
<organism evidence="3 4">
    <name type="scientific">Mycobacterium cookii</name>
    <dbReference type="NCBI Taxonomy" id="1775"/>
    <lineage>
        <taxon>Bacteria</taxon>
        <taxon>Bacillati</taxon>
        <taxon>Actinomycetota</taxon>
        <taxon>Actinomycetes</taxon>
        <taxon>Mycobacteriales</taxon>
        <taxon>Mycobacteriaceae</taxon>
        <taxon>Mycobacterium</taxon>
    </lineage>
</organism>
<dbReference type="InterPro" id="IPR021417">
    <property type="entry name" value="DUF3060"/>
</dbReference>
<feature type="compositionally biased region" description="Pro residues" evidence="1">
    <location>
        <begin position="63"/>
        <end position="72"/>
    </location>
</feature>
<keyword evidence="4" id="KW-1185">Reference proteome</keyword>
<evidence type="ECO:0000256" key="2">
    <source>
        <dbReference type="SAM" id="Phobius"/>
    </source>
</evidence>
<feature type="transmembrane region" description="Helical" evidence="2">
    <location>
        <begin position="105"/>
        <end position="127"/>
    </location>
</feature>
<evidence type="ECO:0000313" key="4">
    <source>
        <dbReference type="Proteomes" id="UP000465866"/>
    </source>
</evidence>
<protein>
    <submittedName>
        <fullName evidence="3">Membrane protein</fullName>
    </submittedName>
</protein>
<keyword evidence="2" id="KW-0472">Membrane</keyword>
<accession>A0A7I7KRY3</accession>